<evidence type="ECO:0000256" key="2">
    <source>
        <dbReference type="ARBA" id="ARBA00022989"/>
    </source>
</evidence>
<name>A0A1E5VJ25_9POAL</name>
<evidence type="ECO:0000256" key="4">
    <source>
        <dbReference type="SAM" id="Phobius"/>
    </source>
</evidence>
<keyword evidence="2 4" id="KW-1133">Transmembrane helix</keyword>
<dbReference type="GO" id="GO:0022857">
    <property type="term" value="F:transmembrane transporter activity"/>
    <property type="evidence" value="ECO:0007669"/>
    <property type="project" value="InterPro"/>
</dbReference>
<dbReference type="GO" id="GO:0016020">
    <property type="term" value="C:membrane"/>
    <property type="evidence" value="ECO:0007669"/>
    <property type="project" value="InterPro"/>
</dbReference>
<dbReference type="InterPro" id="IPR030184">
    <property type="entry name" value="WAT1-related"/>
</dbReference>
<dbReference type="OrthoDB" id="670984at2759"/>
<feature type="transmembrane region" description="Helical" evidence="4">
    <location>
        <begin position="72"/>
        <end position="91"/>
    </location>
</feature>
<dbReference type="PANTHER" id="PTHR31218">
    <property type="entry name" value="WAT1-RELATED PROTEIN"/>
    <property type="match status" value="1"/>
</dbReference>
<reference evidence="5 6" key="1">
    <citation type="submission" date="2016-09" db="EMBL/GenBank/DDBJ databases">
        <title>The draft genome of Dichanthelium oligosanthes: A C3 panicoid grass species.</title>
        <authorList>
            <person name="Studer A.J."/>
            <person name="Schnable J.C."/>
            <person name="Brutnell T.P."/>
        </authorList>
    </citation>
    <scope>NUCLEOTIDE SEQUENCE [LARGE SCALE GENOMIC DNA]</scope>
    <source>
        <strain evidence="6">cv. Kellogg 1175</strain>
        <tissue evidence="5">Leaf</tissue>
    </source>
</reference>
<evidence type="ECO:0000313" key="6">
    <source>
        <dbReference type="Proteomes" id="UP000095767"/>
    </source>
</evidence>
<comment type="caution">
    <text evidence="5">The sequence shown here is derived from an EMBL/GenBank/DDBJ whole genome shotgun (WGS) entry which is preliminary data.</text>
</comment>
<feature type="transmembrane region" description="Helical" evidence="4">
    <location>
        <begin position="20"/>
        <end position="41"/>
    </location>
</feature>
<sequence>MFNPLMLILTTVMDSLLLGTNIYLGSVLGTMLIIVGLYTFLWGKGKELRISLPPPPPLRSRPVVRRRRGSRVAMTWPSLGGFLASMVGLQICPSTMNV</sequence>
<evidence type="ECO:0000256" key="1">
    <source>
        <dbReference type="ARBA" id="ARBA00022692"/>
    </source>
</evidence>
<evidence type="ECO:0008006" key="7">
    <source>
        <dbReference type="Google" id="ProtNLM"/>
    </source>
</evidence>
<keyword evidence="3 4" id="KW-0472">Membrane</keyword>
<keyword evidence="1 4" id="KW-0812">Transmembrane</keyword>
<dbReference type="STRING" id="888268.A0A1E5VJ25"/>
<gene>
    <name evidence="5" type="ORF">BAE44_0013837</name>
</gene>
<protein>
    <recommendedName>
        <fullName evidence="7">WAT1-related protein</fullName>
    </recommendedName>
</protein>
<evidence type="ECO:0000256" key="3">
    <source>
        <dbReference type="ARBA" id="ARBA00023136"/>
    </source>
</evidence>
<accession>A0A1E5VJ25</accession>
<organism evidence="5 6">
    <name type="scientific">Dichanthelium oligosanthes</name>
    <dbReference type="NCBI Taxonomy" id="888268"/>
    <lineage>
        <taxon>Eukaryota</taxon>
        <taxon>Viridiplantae</taxon>
        <taxon>Streptophyta</taxon>
        <taxon>Embryophyta</taxon>
        <taxon>Tracheophyta</taxon>
        <taxon>Spermatophyta</taxon>
        <taxon>Magnoliopsida</taxon>
        <taxon>Liliopsida</taxon>
        <taxon>Poales</taxon>
        <taxon>Poaceae</taxon>
        <taxon>PACMAD clade</taxon>
        <taxon>Panicoideae</taxon>
        <taxon>Panicodae</taxon>
        <taxon>Paniceae</taxon>
        <taxon>Dichantheliinae</taxon>
        <taxon>Dichanthelium</taxon>
    </lineage>
</organism>
<dbReference type="Proteomes" id="UP000095767">
    <property type="component" value="Unassembled WGS sequence"/>
</dbReference>
<keyword evidence="6" id="KW-1185">Reference proteome</keyword>
<dbReference type="AlphaFoldDB" id="A0A1E5VJ25"/>
<evidence type="ECO:0000313" key="5">
    <source>
        <dbReference type="EMBL" id="OEL25143.1"/>
    </source>
</evidence>
<proteinExistence type="predicted"/>
<dbReference type="EMBL" id="LWDX02038020">
    <property type="protein sequence ID" value="OEL25143.1"/>
    <property type="molecule type" value="Genomic_DNA"/>
</dbReference>